<reference evidence="8 9" key="1">
    <citation type="submission" date="2018-06" db="EMBL/GenBank/DDBJ databases">
        <authorList>
            <person name="Strepis N."/>
        </authorList>
    </citation>
    <scope>NUCLEOTIDE SEQUENCE [LARGE SCALE GENOMIC DNA]</scope>
    <source>
        <strain evidence="8">LUCI</strain>
    </source>
</reference>
<dbReference type="Gene3D" id="3.40.50.10240">
    <property type="entry name" value="Thiamin pyrophosphokinase, catalytic domain"/>
    <property type="match status" value="1"/>
</dbReference>
<accession>A0A498RBB8</accession>
<dbReference type="InterPro" id="IPR036759">
    <property type="entry name" value="TPK_catalytic_sf"/>
</dbReference>
<dbReference type="SUPFAM" id="SSF63999">
    <property type="entry name" value="Thiamin pyrophosphokinase, catalytic domain"/>
    <property type="match status" value="1"/>
</dbReference>
<evidence type="ECO:0000259" key="7">
    <source>
        <dbReference type="Pfam" id="PF04265"/>
    </source>
</evidence>
<evidence type="ECO:0000313" key="9">
    <source>
        <dbReference type="Proteomes" id="UP000277811"/>
    </source>
</evidence>
<keyword evidence="4" id="KW-0067">ATP-binding</keyword>
<dbReference type="PANTHER" id="PTHR41299:SF1">
    <property type="entry name" value="THIAMINE PYROPHOSPHOKINASE"/>
    <property type="match status" value="1"/>
</dbReference>
<dbReference type="GO" id="GO:0030975">
    <property type="term" value="F:thiamine binding"/>
    <property type="evidence" value="ECO:0007669"/>
    <property type="project" value="InterPro"/>
</dbReference>
<dbReference type="GO" id="GO:0006772">
    <property type="term" value="P:thiamine metabolic process"/>
    <property type="evidence" value="ECO:0007669"/>
    <property type="project" value="UniProtKB-UniRule"/>
</dbReference>
<gene>
    <name evidence="8" type="ORF">LUCI_3466</name>
</gene>
<dbReference type="GO" id="GO:0005524">
    <property type="term" value="F:ATP binding"/>
    <property type="evidence" value="ECO:0007669"/>
    <property type="project" value="UniProtKB-KW"/>
</dbReference>
<evidence type="ECO:0000256" key="4">
    <source>
        <dbReference type="ARBA" id="ARBA00022840"/>
    </source>
</evidence>
<evidence type="ECO:0000256" key="5">
    <source>
        <dbReference type="NCBIfam" id="TIGR01378"/>
    </source>
</evidence>
<dbReference type="GO" id="GO:0004788">
    <property type="term" value="F:thiamine diphosphokinase activity"/>
    <property type="evidence" value="ECO:0007669"/>
    <property type="project" value="UniProtKB-UniRule"/>
</dbReference>
<feature type="domain" description="Thiamin pyrophosphokinase thiamin-binding" evidence="7">
    <location>
        <begin position="171"/>
        <end position="231"/>
    </location>
</feature>
<name>A0A498RBB8_9FIRM</name>
<proteinExistence type="predicted"/>
<protein>
    <recommendedName>
        <fullName evidence="5">Thiamine diphosphokinase</fullName>
        <ecNumber evidence="5">2.7.6.2</ecNumber>
    </recommendedName>
</protein>
<dbReference type="Proteomes" id="UP000277811">
    <property type="component" value="Unassembled WGS sequence"/>
</dbReference>
<dbReference type="InterPro" id="IPR007373">
    <property type="entry name" value="Thiamin_PyroPKinase_B1-bd"/>
</dbReference>
<dbReference type="InterPro" id="IPR007371">
    <property type="entry name" value="TPK_catalytic"/>
</dbReference>
<dbReference type="GO" id="GO:0009229">
    <property type="term" value="P:thiamine diphosphate biosynthetic process"/>
    <property type="evidence" value="ECO:0007669"/>
    <property type="project" value="InterPro"/>
</dbReference>
<dbReference type="CDD" id="cd07995">
    <property type="entry name" value="TPK"/>
    <property type="match status" value="1"/>
</dbReference>
<dbReference type="RefSeq" id="WP_122629114.1">
    <property type="nucleotide sequence ID" value="NZ_UPPP01000084.1"/>
</dbReference>
<evidence type="ECO:0000256" key="3">
    <source>
        <dbReference type="ARBA" id="ARBA00022777"/>
    </source>
</evidence>
<dbReference type="InterPro" id="IPR006282">
    <property type="entry name" value="Thi_PPkinase"/>
</dbReference>
<keyword evidence="1" id="KW-0808">Transferase</keyword>
<organism evidence="8 9">
    <name type="scientific">Lucifera butyrica</name>
    <dbReference type="NCBI Taxonomy" id="1351585"/>
    <lineage>
        <taxon>Bacteria</taxon>
        <taxon>Bacillati</taxon>
        <taxon>Bacillota</taxon>
        <taxon>Negativicutes</taxon>
        <taxon>Veillonellales</taxon>
        <taxon>Veillonellaceae</taxon>
        <taxon>Lucifera</taxon>
    </lineage>
</organism>
<dbReference type="NCBIfam" id="TIGR01378">
    <property type="entry name" value="thi_PPkinase"/>
    <property type="match status" value="1"/>
</dbReference>
<evidence type="ECO:0000313" key="8">
    <source>
        <dbReference type="EMBL" id="VBB08197.1"/>
    </source>
</evidence>
<keyword evidence="3 8" id="KW-0418">Kinase</keyword>
<dbReference type="Pfam" id="PF04263">
    <property type="entry name" value="TPK_catalytic"/>
    <property type="match status" value="1"/>
</dbReference>
<dbReference type="Pfam" id="PF04265">
    <property type="entry name" value="TPK_B1_binding"/>
    <property type="match status" value="1"/>
</dbReference>
<feature type="domain" description="Thiamin pyrophosphokinase catalytic" evidence="6">
    <location>
        <begin position="39"/>
        <end position="138"/>
    </location>
</feature>
<dbReference type="InterPro" id="IPR053149">
    <property type="entry name" value="TPK"/>
</dbReference>
<evidence type="ECO:0000256" key="1">
    <source>
        <dbReference type="ARBA" id="ARBA00022679"/>
    </source>
</evidence>
<evidence type="ECO:0000256" key="2">
    <source>
        <dbReference type="ARBA" id="ARBA00022741"/>
    </source>
</evidence>
<keyword evidence="2" id="KW-0547">Nucleotide-binding</keyword>
<evidence type="ECO:0000259" key="6">
    <source>
        <dbReference type="Pfam" id="PF04263"/>
    </source>
</evidence>
<dbReference type="EMBL" id="UPPP01000084">
    <property type="protein sequence ID" value="VBB08197.1"/>
    <property type="molecule type" value="Genomic_DNA"/>
</dbReference>
<dbReference type="EC" id="2.7.6.2" evidence="5"/>
<keyword evidence="9" id="KW-1185">Reference proteome</keyword>
<dbReference type="AlphaFoldDB" id="A0A498RBB8"/>
<dbReference type="OrthoDB" id="1678571at2"/>
<dbReference type="PANTHER" id="PTHR41299">
    <property type="entry name" value="THIAMINE PYROPHOSPHOKINASE"/>
    <property type="match status" value="1"/>
</dbReference>
<sequence>MGNTFVLPQAAVEFVNPLPEKQVLLVAGGRSPDGLWLTELAAAHPAIWCADRGIDVCYQYGLLPERLIGDGDSASSEAWNWARRQAVFVEQYPVDKDLTDLQLLLQRVGDVYGESTVVATGCWGGRFDHLWSNVISLTGGPDHGIHACCLADEKELLVLLHGKNGVKIGLKKEVTAISLLAFTPVCQGVSIKQVKWPLTAVTLRYAMPYAVSNLPAAGGTSFQVAVDSGCLGVYCCFKT</sequence>
<dbReference type="GO" id="GO:0016301">
    <property type="term" value="F:kinase activity"/>
    <property type="evidence" value="ECO:0007669"/>
    <property type="project" value="UniProtKB-KW"/>
</dbReference>